<dbReference type="AlphaFoldDB" id="A0A1I7TI52"/>
<organism evidence="1 2">
    <name type="scientific">Caenorhabditis tropicalis</name>
    <dbReference type="NCBI Taxonomy" id="1561998"/>
    <lineage>
        <taxon>Eukaryota</taxon>
        <taxon>Metazoa</taxon>
        <taxon>Ecdysozoa</taxon>
        <taxon>Nematoda</taxon>
        <taxon>Chromadorea</taxon>
        <taxon>Rhabditida</taxon>
        <taxon>Rhabditina</taxon>
        <taxon>Rhabditomorpha</taxon>
        <taxon>Rhabditoidea</taxon>
        <taxon>Rhabditidae</taxon>
        <taxon>Peloderinae</taxon>
        <taxon>Caenorhabditis</taxon>
    </lineage>
</organism>
<accession>A0A1I7TI52</accession>
<keyword evidence="1" id="KW-1185">Reference proteome</keyword>
<evidence type="ECO:0000313" key="1">
    <source>
        <dbReference type="Proteomes" id="UP000095282"/>
    </source>
</evidence>
<dbReference type="WBParaSite" id="Csp11.Scaffold620.g6162.t1">
    <property type="protein sequence ID" value="Csp11.Scaffold620.g6162.t1"/>
    <property type="gene ID" value="Csp11.Scaffold620.g6162"/>
</dbReference>
<protein>
    <submittedName>
        <fullName evidence="2">BTB domain-containing protein</fullName>
    </submittedName>
</protein>
<sequence>MKEWTIVKDLRESIEQRKRCCPDCSRSKFFERFANHSDYFHSLQKEKKKCEIEGLQNPDVFQEFFEVFYGGIVGNEENFEGVLPLLE</sequence>
<name>A0A1I7TI52_9PELO</name>
<proteinExistence type="predicted"/>
<dbReference type="Proteomes" id="UP000095282">
    <property type="component" value="Unplaced"/>
</dbReference>
<evidence type="ECO:0000313" key="2">
    <source>
        <dbReference type="WBParaSite" id="Csp11.Scaffold620.g6162.t1"/>
    </source>
</evidence>
<reference evidence="2" key="1">
    <citation type="submission" date="2016-11" db="UniProtKB">
        <authorList>
            <consortium name="WormBaseParasite"/>
        </authorList>
    </citation>
    <scope>IDENTIFICATION</scope>
</reference>